<comment type="caution">
    <text evidence="3">The sequence shown here is derived from an EMBL/GenBank/DDBJ whole genome shotgun (WGS) entry which is preliminary data.</text>
</comment>
<evidence type="ECO:0000259" key="2">
    <source>
        <dbReference type="Pfam" id="PF02911"/>
    </source>
</evidence>
<name>A0ABW5L864_9SPHI</name>
<evidence type="ECO:0000259" key="1">
    <source>
        <dbReference type="Pfam" id="PF00551"/>
    </source>
</evidence>
<accession>A0ABW5L864</accession>
<dbReference type="InterPro" id="IPR005793">
    <property type="entry name" value="Formyl_trans_C"/>
</dbReference>
<gene>
    <name evidence="3" type="ORF">ACFSQW_19090</name>
</gene>
<protein>
    <submittedName>
        <fullName evidence="3">Methionyl-tRNA formyltransferase</fullName>
        <ecNumber evidence="3">2.1.2.9</ecNumber>
    </submittedName>
</protein>
<reference evidence="4" key="1">
    <citation type="journal article" date="2019" name="Int. J. Syst. Evol. Microbiol.">
        <title>The Global Catalogue of Microorganisms (GCM) 10K type strain sequencing project: providing services to taxonomists for standard genome sequencing and annotation.</title>
        <authorList>
            <consortium name="The Broad Institute Genomics Platform"/>
            <consortium name="The Broad Institute Genome Sequencing Center for Infectious Disease"/>
            <person name="Wu L."/>
            <person name="Ma J."/>
        </authorList>
    </citation>
    <scope>NUCLEOTIDE SEQUENCE [LARGE SCALE GENOMIC DNA]</scope>
    <source>
        <strain evidence="4">KCTC 52298</strain>
    </source>
</reference>
<dbReference type="EMBL" id="JBHULD010000018">
    <property type="protein sequence ID" value="MFD2556510.1"/>
    <property type="molecule type" value="Genomic_DNA"/>
</dbReference>
<feature type="domain" description="Formyl transferase C-terminal" evidence="2">
    <location>
        <begin position="203"/>
        <end position="295"/>
    </location>
</feature>
<sequence length="308" mass="34637">MRIGFLGNTEMLIPTLSYLAQTANLVAVGLWHKSAPLIGMQLRAANVPDELIQVIPDADWQSRLTDWIQGKKIEVLLVFGFPYRIPQQVLAIPRYGFYNIHPGFLPKYRGADPLFWQIANGEPEIGICIHKMTHLLDAGPIVQQTQFVANAMDNYGLVRKRVAFETVGLVKGWLEGLMNDRLTERSQEPIADIDFSKRPEELDLRIKWQEQTALEIKSLIAATNPTYGGASCYFGDMELRVLDMDIINFENSRNYKAGEIVFSDALYGPVVACADGQFIRLLVVQLADGYFSGAKLFYLGIQQGHQLN</sequence>
<keyword evidence="4" id="KW-1185">Reference proteome</keyword>
<dbReference type="Pfam" id="PF00551">
    <property type="entry name" value="Formyl_trans_N"/>
    <property type="match status" value="1"/>
</dbReference>
<dbReference type="PANTHER" id="PTHR11138">
    <property type="entry name" value="METHIONYL-TRNA FORMYLTRANSFERASE"/>
    <property type="match status" value="1"/>
</dbReference>
<dbReference type="SUPFAM" id="SSF50486">
    <property type="entry name" value="FMT C-terminal domain-like"/>
    <property type="match status" value="1"/>
</dbReference>
<dbReference type="InterPro" id="IPR036477">
    <property type="entry name" value="Formyl_transf_N_sf"/>
</dbReference>
<dbReference type="Proteomes" id="UP001597440">
    <property type="component" value="Unassembled WGS sequence"/>
</dbReference>
<organism evidence="3 4">
    <name type="scientific">Sphingobacterium tabacisoli</name>
    <dbReference type="NCBI Taxonomy" id="2044855"/>
    <lineage>
        <taxon>Bacteria</taxon>
        <taxon>Pseudomonadati</taxon>
        <taxon>Bacteroidota</taxon>
        <taxon>Sphingobacteriia</taxon>
        <taxon>Sphingobacteriales</taxon>
        <taxon>Sphingobacteriaceae</taxon>
        <taxon>Sphingobacterium</taxon>
    </lineage>
</organism>
<dbReference type="RefSeq" id="WP_210352431.1">
    <property type="nucleotide sequence ID" value="NZ_JAEQMU010000001.1"/>
</dbReference>
<keyword evidence="3" id="KW-0808">Transferase</keyword>
<dbReference type="InterPro" id="IPR002376">
    <property type="entry name" value="Formyl_transf_N"/>
</dbReference>
<dbReference type="InterPro" id="IPR011034">
    <property type="entry name" value="Formyl_transferase-like_C_sf"/>
</dbReference>
<evidence type="ECO:0000313" key="4">
    <source>
        <dbReference type="Proteomes" id="UP001597440"/>
    </source>
</evidence>
<dbReference type="Pfam" id="PF02911">
    <property type="entry name" value="Formyl_trans_C"/>
    <property type="match status" value="1"/>
</dbReference>
<dbReference type="SUPFAM" id="SSF53328">
    <property type="entry name" value="Formyltransferase"/>
    <property type="match status" value="1"/>
</dbReference>
<proteinExistence type="predicted"/>
<dbReference type="GO" id="GO:0004479">
    <property type="term" value="F:methionyl-tRNA formyltransferase activity"/>
    <property type="evidence" value="ECO:0007669"/>
    <property type="project" value="UniProtKB-EC"/>
</dbReference>
<dbReference type="EC" id="2.1.2.9" evidence="3"/>
<evidence type="ECO:0000313" key="3">
    <source>
        <dbReference type="EMBL" id="MFD2556510.1"/>
    </source>
</evidence>
<dbReference type="PANTHER" id="PTHR11138:SF5">
    <property type="entry name" value="METHIONYL-TRNA FORMYLTRANSFERASE, MITOCHONDRIAL"/>
    <property type="match status" value="1"/>
</dbReference>
<dbReference type="Gene3D" id="3.40.50.12230">
    <property type="match status" value="1"/>
</dbReference>
<feature type="domain" description="Formyl transferase N-terminal" evidence="1">
    <location>
        <begin position="59"/>
        <end position="165"/>
    </location>
</feature>